<dbReference type="InterPro" id="IPR018313">
    <property type="entry name" value="SBP_3_CS"/>
</dbReference>
<sequence>MKQKQWGLAILLGIVMLVLTACGAGSSEDESEANASEGDSEGDKQVIEMATSADYPPFESMNEDGEIVGFDIDIANAIADELGYELEINDMNFDGLIGALQSGRADMVMAGMSATESRSENVNFSTSYHSSGEMFVTAPDSDITSIEDLDGTTVGVQLGTIQEEGAENLQEDYDFEIQAMDKATNIIQELKTGRIEVGYLDKTVAEGYIEEQNLAGFDDPTEAAPGMAVAFPKDGDEEFYNEVNSLIEQFLEDGTIEELEEKWELNE</sequence>
<evidence type="ECO:0000313" key="11">
    <source>
        <dbReference type="Proteomes" id="UP001549167"/>
    </source>
</evidence>
<dbReference type="InterPro" id="IPR001638">
    <property type="entry name" value="Solute-binding_3/MltF_N"/>
</dbReference>
<dbReference type="CDD" id="cd13530">
    <property type="entry name" value="PBP2_peptides_like"/>
    <property type="match status" value="1"/>
</dbReference>
<evidence type="ECO:0000259" key="9">
    <source>
        <dbReference type="SMART" id="SM00079"/>
    </source>
</evidence>
<organism evidence="10 11">
    <name type="scientific">Alkalibacillus flavidus</name>
    <dbReference type="NCBI Taxonomy" id="546021"/>
    <lineage>
        <taxon>Bacteria</taxon>
        <taxon>Bacillati</taxon>
        <taxon>Bacillota</taxon>
        <taxon>Bacilli</taxon>
        <taxon>Bacillales</taxon>
        <taxon>Bacillaceae</taxon>
        <taxon>Alkalibacillus</taxon>
    </lineage>
</organism>
<evidence type="ECO:0000256" key="4">
    <source>
        <dbReference type="ARBA" id="ARBA00023139"/>
    </source>
</evidence>
<dbReference type="Proteomes" id="UP001549167">
    <property type="component" value="Unassembled WGS sequence"/>
</dbReference>
<comment type="caution">
    <text evidence="10">The sequence shown here is derived from an EMBL/GenBank/DDBJ whole genome shotgun (WGS) entry which is preliminary data.</text>
</comment>
<dbReference type="EMBL" id="JBEPMX010000010">
    <property type="protein sequence ID" value="MET3683868.1"/>
    <property type="molecule type" value="Genomic_DNA"/>
</dbReference>
<dbReference type="Gene3D" id="3.40.190.10">
    <property type="entry name" value="Periplasmic binding protein-like II"/>
    <property type="match status" value="2"/>
</dbReference>
<reference evidence="10 11" key="1">
    <citation type="submission" date="2024-06" db="EMBL/GenBank/DDBJ databases">
        <title>Genomic Encyclopedia of Type Strains, Phase IV (KMG-IV): sequencing the most valuable type-strain genomes for metagenomic binning, comparative biology and taxonomic classification.</title>
        <authorList>
            <person name="Goeker M."/>
        </authorList>
    </citation>
    <scope>NUCLEOTIDE SEQUENCE [LARGE SCALE GENOMIC DNA]</scope>
    <source>
        <strain evidence="10 11">DSM 23520</strain>
    </source>
</reference>
<evidence type="ECO:0000259" key="8">
    <source>
        <dbReference type="SMART" id="SM00062"/>
    </source>
</evidence>
<comment type="subcellular location">
    <subcellularLocation>
        <location evidence="1">Cell envelope</location>
    </subcellularLocation>
</comment>
<dbReference type="SUPFAM" id="SSF53850">
    <property type="entry name" value="Periplasmic binding protein-like II"/>
    <property type="match status" value="1"/>
</dbReference>
<feature type="domain" description="Ionotropic glutamate receptor C-terminal" evidence="9">
    <location>
        <begin position="46"/>
        <end position="266"/>
    </location>
</feature>
<accession>A0ABV2KWA1</accession>
<dbReference type="PANTHER" id="PTHR35936:SF17">
    <property type="entry name" value="ARGININE-BINDING EXTRACELLULAR PROTEIN ARTP"/>
    <property type="match status" value="1"/>
</dbReference>
<dbReference type="PROSITE" id="PS01039">
    <property type="entry name" value="SBP_BACTERIAL_3"/>
    <property type="match status" value="1"/>
</dbReference>
<evidence type="ECO:0000256" key="7">
    <source>
        <dbReference type="SAM" id="SignalP"/>
    </source>
</evidence>
<dbReference type="InterPro" id="IPR001320">
    <property type="entry name" value="Iontro_rcpt_C"/>
</dbReference>
<proteinExistence type="inferred from homology"/>
<evidence type="ECO:0000313" key="10">
    <source>
        <dbReference type="EMBL" id="MET3683868.1"/>
    </source>
</evidence>
<dbReference type="SMART" id="SM00079">
    <property type="entry name" value="PBPe"/>
    <property type="match status" value="1"/>
</dbReference>
<dbReference type="RefSeq" id="WP_354220677.1">
    <property type="nucleotide sequence ID" value="NZ_JBEPMX010000010.1"/>
</dbReference>
<evidence type="ECO:0000256" key="6">
    <source>
        <dbReference type="RuleBase" id="RU003744"/>
    </source>
</evidence>
<keyword evidence="11" id="KW-1185">Reference proteome</keyword>
<dbReference type="PANTHER" id="PTHR35936">
    <property type="entry name" value="MEMBRANE-BOUND LYTIC MUREIN TRANSGLYCOSYLASE F"/>
    <property type="match status" value="1"/>
</dbReference>
<evidence type="ECO:0000256" key="3">
    <source>
        <dbReference type="ARBA" id="ARBA00022729"/>
    </source>
</evidence>
<feature type="signal peptide" evidence="7">
    <location>
        <begin position="1"/>
        <end position="23"/>
    </location>
</feature>
<protein>
    <submittedName>
        <fullName evidence="10">Polar amino acid transport system substrate-binding protein</fullName>
    </submittedName>
</protein>
<name>A0ABV2KWA1_9BACI</name>
<gene>
    <name evidence="10" type="ORF">ABID56_001984</name>
</gene>
<keyword evidence="5" id="KW-0449">Lipoprotein</keyword>
<evidence type="ECO:0000256" key="2">
    <source>
        <dbReference type="ARBA" id="ARBA00010333"/>
    </source>
</evidence>
<evidence type="ECO:0000256" key="5">
    <source>
        <dbReference type="ARBA" id="ARBA00023288"/>
    </source>
</evidence>
<dbReference type="PROSITE" id="PS51257">
    <property type="entry name" value="PROKAR_LIPOPROTEIN"/>
    <property type="match status" value="1"/>
</dbReference>
<keyword evidence="4" id="KW-0564">Palmitate</keyword>
<evidence type="ECO:0000256" key="1">
    <source>
        <dbReference type="ARBA" id="ARBA00004196"/>
    </source>
</evidence>
<dbReference type="Pfam" id="PF00497">
    <property type="entry name" value="SBP_bac_3"/>
    <property type="match status" value="1"/>
</dbReference>
<feature type="domain" description="Solute-binding protein family 3/N-terminal" evidence="8">
    <location>
        <begin position="46"/>
        <end position="267"/>
    </location>
</feature>
<comment type="similarity">
    <text evidence="2 6">Belongs to the bacterial solute-binding protein 3 family.</text>
</comment>
<keyword evidence="3 7" id="KW-0732">Signal</keyword>
<dbReference type="SMART" id="SM00062">
    <property type="entry name" value="PBPb"/>
    <property type="match status" value="1"/>
</dbReference>
<feature type="chain" id="PRO_5046907970" evidence="7">
    <location>
        <begin position="24"/>
        <end position="267"/>
    </location>
</feature>